<evidence type="ECO:0000313" key="11">
    <source>
        <dbReference type="Proteomes" id="UP000193355"/>
    </source>
</evidence>
<evidence type="ECO:0000256" key="3">
    <source>
        <dbReference type="ARBA" id="ARBA00022741"/>
    </source>
</evidence>
<comment type="caution">
    <text evidence="7">Lacks conserved residue(s) required for the propagation of feature annotation.</text>
</comment>
<dbReference type="InterPro" id="IPR000924">
    <property type="entry name" value="Glu/Gln-tRNA-synth"/>
</dbReference>
<dbReference type="SUPFAM" id="SSF48163">
    <property type="entry name" value="An anticodon-binding domain of class I aminoacyl-tRNA synthetases"/>
    <property type="match status" value="1"/>
</dbReference>
<evidence type="ECO:0000259" key="9">
    <source>
        <dbReference type="Pfam" id="PF19269"/>
    </source>
</evidence>
<evidence type="ECO:0000256" key="5">
    <source>
        <dbReference type="ARBA" id="ARBA00022917"/>
    </source>
</evidence>
<dbReference type="GO" id="GO:0006424">
    <property type="term" value="P:glutamyl-tRNA aminoacylation"/>
    <property type="evidence" value="ECO:0007669"/>
    <property type="project" value="UniProtKB-UniRule"/>
</dbReference>
<dbReference type="InterPro" id="IPR045462">
    <property type="entry name" value="aa-tRNA-synth_I_cd-bd"/>
</dbReference>
<dbReference type="InterPro" id="IPR008925">
    <property type="entry name" value="aa_tRNA-synth_I_cd-bd_sf"/>
</dbReference>
<comment type="subunit">
    <text evidence="7">Monomer.</text>
</comment>
<dbReference type="PRINTS" id="PR00987">
    <property type="entry name" value="TRNASYNTHGLU"/>
</dbReference>
<organism evidence="10 11">
    <name type="scientific">Dethiosulfovibrio salsuginis</name>
    <dbReference type="NCBI Taxonomy" id="561720"/>
    <lineage>
        <taxon>Bacteria</taxon>
        <taxon>Thermotogati</taxon>
        <taxon>Synergistota</taxon>
        <taxon>Synergistia</taxon>
        <taxon>Synergistales</taxon>
        <taxon>Dethiosulfovibrionaceae</taxon>
        <taxon>Dethiosulfovibrio</taxon>
    </lineage>
</organism>
<evidence type="ECO:0000313" key="10">
    <source>
        <dbReference type="EMBL" id="SMG28421.1"/>
    </source>
</evidence>
<feature type="binding site" evidence="7">
    <location>
        <position position="219"/>
    </location>
    <ligand>
        <name>ATP</name>
        <dbReference type="ChEBI" id="CHEBI:30616"/>
    </ligand>
</feature>
<dbReference type="PANTHER" id="PTHR43311">
    <property type="entry name" value="GLUTAMATE--TRNA LIGASE"/>
    <property type="match status" value="1"/>
</dbReference>
<dbReference type="InterPro" id="IPR020058">
    <property type="entry name" value="Glu/Gln-tRNA-synth_Ib_cat-dom"/>
</dbReference>
<comment type="function">
    <text evidence="7">Catalyzes the attachment of glutamate to tRNA(Glu) in a two-step reaction: glutamate is first activated by ATP to form Glu-AMP and then transferred to the acceptor end of tRNA(Glu).</text>
</comment>
<dbReference type="GO" id="GO:0004818">
    <property type="term" value="F:glutamate-tRNA ligase activity"/>
    <property type="evidence" value="ECO:0007669"/>
    <property type="project" value="UniProtKB-UniRule"/>
</dbReference>
<dbReference type="GO" id="GO:0008270">
    <property type="term" value="F:zinc ion binding"/>
    <property type="evidence" value="ECO:0007669"/>
    <property type="project" value="InterPro"/>
</dbReference>
<dbReference type="Pfam" id="PF00749">
    <property type="entry name" value="tRNA-synt_1c"/>
    <property type="match status" value="2"/>
</dbReference>
<accession>A0A1X7JJU4</accession>
<dbReference type="InterPro" id="IPR049940">
    <property type="entry name" value="GluQ/Sye"/>
</dbReference>
<evidence type="ECO:0000259" key="8">
    <source>
        <dbReference type="Pfam" id="PF00749"/>
    </source>
</evidence>
<dbReference type="Gene3D" id="1.10.10.350">
    <property type="match status" value="1"/>
</dbReference>
<feature type="short sequence motif" description="'KMSKS' region" evidence="7">
    <location>
        <begin position="216"/>
        <end position="220"/>
    </location>
</feature>
<protein>
    <recommendedName>
        <fullName evidence="7">Glutamate--tRNA ligase</fullName>
        <ecNumber evidence="7">6.1.1.17</ecNumber>
    </recommendedName>
    <alternativeName>
        <fullName evidence="7">Glutamyl-tRNA synthetase</fullName>
        <shortName evidence="7">GluRS</shortName>
    </alternativeName>
</protein>
<dbReference type="InterPro" id="IPR014729">
    <property type="entry name" value="Rossmann-like_a/b/a_fold"/>
</dbReference>
<comment type="subcellular location">
    <subcellularLocation>
        <location evidence="7">Cytoplasm</location>
    </subcellularLocation>
</comment>
<keyword evidence="6 7" id="KW-0030">Aminoacyl-tRNA synthetase</keyword>
<dbReference type="EMBL" id="FXBB01000013">
    <property type="protein sequence ID" value="SMG28421.1"/>
    <property type="molecule type" value="Genomic_DNA"/>
</dbReference>
<dbReference type="GO" id="GO:0005524">
    <property type="term" value="F:ATP binding"/>
    <property type="evidence" value="ECO:0007669"/>
    <property type="project" value="UniProtKB-UniRule"/>
</dbReference>
<feature type="domain" description="Glutamyl/glutaminyl-tRNA synthetase class Ib catalytic" evidence="8">
    <location>
        <begin position="4"/>
        <end position="107"/>
    </location>
</feature>
<reference evidence="11" key="1">
    <citation type="submission" date="2017-04" db="EMBL/GenBank/DDBJ databases">
        <authorList>
            <person name="Varghese N."/>
            <person name="Submissions S."/>
        </authorList>
    </citation>
    <scope>NUCLEOTIDE SEQUENCE [LARGE SCALE GENOMIC DNA]</scope>
    <source>
        <strain evidence="11">USBA 82</strain>
    </source>
</reference>
<evidence type="ECO:0000256" key="7">
    <source>
        <dbReference type="HAMAP-Rule" id="MF_00022"/>
    </source>
</evidence>
<dbReference type="HAMAP" id="MF_00022">
    <property type="entry name" value="Glu_tRNA_synth_type1"/>
    <property type="match status" value="1"/>
</dbReference>
<dbReference type="Pfam" id="PF19269">
    <property type="entry name" value="Anticodon_2"/>
    <property type="match status" value="1"/>
</dbReference>
<dbReference type="PANTHER" id="PTHR43311:SF2">
    <property type="entry name" value="GLUTAMATE--TRNA LIGASE, MITOCHONDRIAL-RELATED"/>
    <property type="match status" value="1"/>
</dbReference>
<dbReference type="PROSITE" id="PS00178">
    <property type="entry name" value="AA_TRNA_LIGASE_I"/>
    <property type="match status" value="1"/>
</dbReference>
<gene>
    <name evidence="7" type="primary">gltX</name>
    <name evidence="10" type="ORF">SAMN06275492_11313</name>
</gene>
<keyword evidence="7" id="KW-0963">Cytoplasm</keyword>
<keyword evidence="5 7" id="KW-0648">Protein biosynthesis</keyword>
<dbReference type="NCBIfam" id="TIGR00464">
    <property type="entry name" value="gltX_bact"/>
    <property type="match status" value="1"/>
</dbReference>
<dbReference type="InterPro" id="IPR020751">
    <property type="entry name" value="aa-tRNA-synth_I_codon-bd_sub2"/>
</dbReference>
<keyword evidence="2 7" id="KW-0436">Ligase</keyword>
<name>A0A1X7JJU4_9BACT</name>
<dbReference type="CDD" id="cd00808">
    <property type="entry name" value="GluRS_core"/>
    <property type="match status" value="1"/>
</dbReference>
<comment type="similarity">
    <text evidence="1 7">Belongs to the class-I aminoacyl-tRNA synthetase family. Glutamate--tRNA ligase type 1 subfamily.</text>
</comment>
<feature type="short sequence motif" description="'HIGH' region" evidence="7">
    <location>
        <begin position="10"/>
        <end position="20"/>
    </location>
</feature>
<dbReference type="RefSeq" id="WP_085544490.1">
    <property type="nucleotide sequence ID" value="NZ_FXBB01000013.1"/>
</dbReference>
<dbReference type="InterPro" id="IPR001412">
    <property type="entry name" value="aa-tRNA-synth_I_CS"/>
</dbReference>
<dbReference type="EC" id="6.1.1.17" evidence="7"/>
<evidence type="ECO:0000256" key="4">
    <source>
        <dbReference type="ARBA" id="ARBA00022840"/>
    </source>
</evidence>
<evidence type="ECO:0000256" key="6">
    <source>
        <dbReference type="ARBA" id="ARBA00023146"/>
    </source>
</evidence>
<dbReference type="InterPro" id="IPR033910">
    <property type="entry name" value="GluRS_core"/>
</dbReference>
<comment type="catalytic activity">
    <reaction evidence="7">
        <text>tRNA(Glu) + L-glutamate + ATP = L-glutamyl-tRNA(Glu) + AMP + diphosphate</text>
        <dbReference type="Rhea" id="RHEA:23540"/>
        <dbReference type="Rhea" id="RHEA-COMP:9663"/>
        <dbReference type="Rhea" id="RHEA-COMP:9680"/>
        <dbReference type="ChEBI" id="CHEBI:29985"/>
        <dbReference type="ChEBI" id="CHEBI:30616"/>
        <dbReference type="ChEBI" id="CHEBI:33019"/>
        <dbReference type="ChEBI" id="CHEBI:78442"/>
        <dbReference type="ChEBI" id="CHEBI:78520"/>
        <dbReference type="ChEBI" id="CHEBI:456215"/>
        <dbReference type="EC" id="6.1.1.17"/>
    </reaction>
</comment>
<dbReference type="GO" id="GO:0005829">
    <property type="term" value="C:cytosol"/>
    <property type="evidence" value="ECO:0007669"/>
    <property type="project" value="TreeGrafter"/>
</dbReference>
<evidence type="ECO:0000256" key="2">
    <source>
        <dbReference type="ARBA" id="ARBA00022598"/>
    </source>
</evidence>
<dbReference type="STRING" id="561720.SAMN06275492_11313"/>
<keyword evidence="3 7" id="KW-0547">Nucleotide-binding</keyword>
<sequence>MKKTRVRFAPSPTGALHIGGAHTALFNWLWARHTGGSFILRIEDTDRARSTEEYEQTIMDGMKWMNLDWDEGPDVGGDYGPYRQAERLDLYGKYAEELLEQGKAYRDGDAIIFKVPLGEDIGFQDVVYGSIEVISDSLKDGRTGEMKDIVLIKSDGMPTYNFAVVVDDHLMEISHVIRGEDHISNTPKQVLLYKALGWELPQFAHLPMILGKDKKKLSKRHGATSVYDYRDMGYMPDSVFNFLALLGWSPAGDREIFGRDLAIEEFELKDVNRKPSVLDMDKLNFVNQGHLHALPVTEKIAMLKPFWEEAGVDLSKLEESYMEKAFDMMGGRGRTVKDLAEFTDYFLDFAPVTKRYKGDVDDNTRKTLKGFFSGLVALESWTATSMEAFARDWTAANDVKLKDVAMPMRFAITGHKVSPGIFELAEFLGKDEIRRRLEHFNFL</sequence>
<dbReference type="GO" id="GO:0000049">
    <property type="term" value="F:tRNA binding"/>
    <property type="evidence" value="ECO:0007669"/>
    <property type="project" value="InterPro"/>
</dbReference>
<feature type="domain" description="Glutamyl/glutaminyl-tRNA synthetase class Ib catalytic" evidence="8">
    <location>
        <begin position="112"/>
        <end position="284"/>
    </location>
</feature>
<dbReference type="InterPro" id="IPR004527">
    <property type="entry name" value="Glu-tRNA-ligase_bac/mito"/>
</dbReference>
<keyword evidence="11" id="KW-1185">Reference proteome</keyword>
<dbReference type="SUPFAM" id="SSF52374">
    <property type="entry name" value="Nucleotidylyl transferase"/>
    <property type="match status" value="1"/>
</dbReference>
<proteinExistence type="inferred from homology"/>
<dbReference type="Proteomes" id="UP000193355">
    <property type="component" value="Unassembled WGS sequence"/>
</dbReference>
<keyword evidence="4 7" id="KW-0067">ATP-binding</keyword>
<dbReference type="OrthoDB" id="9807503at2"/>
<dbReference type="Gene3D" id="3.40.50.620">
    <property type="entry name" value="HUPs"/>
    <property type="match status" value="2"/>
</dbReference>
<evidence type="ECO:0000256" key="1">
    <source>
        <dbReference type="ARBA" id="ARBA00007894"/>
    </source>
</evidence>
<feature type="domain" description="Aminoacyl-tRNA synthetase class I anticodon-binding" evidence="9">
    <location>
        <begin position="300"/>
        <end position="439"/>
    </location>
</feature>
<dbReference type="AlphaFoldDB" id="A0A1X7JJU4"/>